<dbReference type="AlphaFoldDB" id="A0A2R6NHB0"/>
<organism evidence="1 2">
    <name type="scientific">Hermanssonia centrifuga</name>
    <dbReference type="NCBI Taxonomy" id="98765"/>
    <lineage>
        <taxon>Eukaryota</taxon>
        <taxon>Fungi</taxon>
        <taxon>Dikarya</taxon>
        <taxon>Basidiomycota</taxon>
        <taxon>Agaricomycotina</taxon>
        <taxon>Agaricomycetes</taxon>
        <taxon>Polyporales</taxon>
        <taxon>Meruliaceae</taxon>
        <taxon>Hermanssonia</taxon>
    </lineage>
</organism>
<protein>
    <recommendedName>
        <fullName evidence="3">F-box domain-containing protein</fullName>
    </recommendedName>
</protein>
<evidence type="ECO:0000313" key="1">
    <source>
        <dbReference type="EMBL" id="PSR71739.1"/>
    </source>
</evidence>
<dbReference type="Proteomes" id="UP000186601">
    <property type="component" value="Unassembled WGS sequence"/>
</dbReference>
<gene>
    <name evidence="1" type="ORF">PHLCEN_2v12387</name>
</gene>
<reference evidence="1 2" key="1">
    <citation type="submission" date="2018-02" db="EMBL/GenBank/DDBJ databases">
        <title>Genome sequence of the basidiomycete white-rot fungus Phlebia centrifuga.</title>
        <authorList>
            <person name="Granchi Z."/>
            <person name="Peng M."/>
            <person name="de Vries R.P."/>
            <person name="Hilden K."/>
            <person name="Makela M.R."/>
            <person name="Grigoriev I."/>
            <person name="Riley R."/>
        </authorList>
    </citation>
    <scope>NUCLEOTIDE SEQUENCE [LARGE SCALE GENOMIC DNA]</scope>
    <source>
        <strain evidence="1 2">FBCC195</strain>
    </source>
</reference>
<dbReference type="OrthoDB" id="270763at2759"/>
<sequence>MPHVPPDIIQNVLESTYYTKGFTPDYATLRSSSLVCKAWKDYSQKLLFHDVRLHRYHDHPGMVSFRSAVFASTQRGRTLASYIRRTDIIIGVQADVNLTVDDLLGLVSHCHGLYAVTLRVPGIHEFGPSMMEGLRRAHEASLPTPIRSLSLLLCGTQSPILYQLLAVWPSIQYLRVGTELAAPPPIEPNKVQLYELTLFREPPLAHVEWLLSASKNTLRILECVVAPGSEYDHLLQDLGKHLLSLRIFRHTRRFAAVVQFCPELKEIVITQLSSFLPLGDLPPTLEHLSFRSMSAVATIPLQPIISAIGNLPKLRLVSCDASKRNVDFASLSEKCQEKGAILLTGLLPIRLVSAAAE</sequence>
<comment type="caution">
    <text evidence="1">The sequence shown here is derived from an EMBL/GenBank/DDBJ whole genome shotgun (WGS) entry which is preliminary data.</text>
</comment>
<proteinExistence type="predicted"/>
<evidence type="ECO:0000313" key="2">
    <source>
        <dbReference type="Proteomes" id="UP000186601"/>
    </source>
</evidence>
<name>A0A2R6NHB0_9APHY</name>
<accession>A0A2R6NHB0</accession>
<keyword evidence="2" id="KW-1185">Reference proteome</keyword>
<dbReference type="STRING" id="98765.A0A2R6NHB0"/>
<dbReference type="EMBL" id="MLYV02001245">
    <property type="protein sequence ID" value="PSR71739.1"/>
    <property type="molecule type" value="Genomic_DNA"/>
</dbReference>
<evidence type="ECO:0008006" key="3">
    <source>
        <dbReference type="Google" id="ProtNLM"/>
    </source>
</evidence>